<reference evidence="3" key="2">
    <citation type="journal article" date="2020" name="Nat. Commun.">
        <title>Large-scale genome sequencing of mycorrhizal fungi provides insights into the early evolution of symbiotic traits.</title>
        <authorList>
            <person name="Miyauchi S."/>
            <person name="Kiss E."/>
            <person name="Kuo A."/>
            <person name="Drula E."/>
            <person name="Kohler A."/>
            <person name="Sanchez-Garcia M."/>
            <person name="Morin E."/>
            <person name="Andreopoulos B."/>
            <person name="Barry K.W."/>
            <person name="Bonito G."/>
            <person name="Buee M."/>
            <person name="Carver A."/>
            <person name="Chen C."/>
            <person name="Cichocki N."/>
            <person name="Clum A."/>
            <person name="Culley D."/>
            <person name="Crous P.W."/>
            <person name="Fauchery L."/>
            <person name="Girlanda M."/>
            <person name="Hayes R.D."/>
            <person name="Keri Z."/>
            <person name="LaButti K."/>
            <person name="Lipzen A."/>
            <person name="Lombard V."/>
            <person name="Magnuson J."/>
            <person name="Maillard F."/>
            <person name="Murat C."/>
            <person name="Nolan M."/>
            <person name="Ohm R.A."/>
            <person name="Pangilinan J."/>
            <person name="Pereira M.F."/>
            <person name="Perotto S."/>
            <person name="Peter M."/>
            <person name="Pfister S."/>
            <person name="Riley R."/>
            <person name="Sitrit Y."/>
            <person name="Stielow J.B."/>
            <person name="Szollosi G."/>
            <person name="Zifcakova L."/>
            <person name="Stursova M."/>
            <person name="Spatafora J.W."/>
            <person name="Tedersoo L."/>
            <person name="Vaario L.M."/>
            <person name="Yamada A."/>
            <person name="Yan M."/>
            <person name="Wang P."/>
            <person name="Xu J."/>
            <person name="Bruns T."/>
            <person name="Baldrian P."/>
            <person name="Vilgalys R."/>
            <person name="Dunand C."/>
            <person name="Henrissat B."/>
            <person name="Grigoriev I.V."/>
            <person name="Hibbett D."/>
            <person name="Nagy L.G."/>
            <person name="Martin F.M."/>
        </authorList>
    </citation>
    <scope>NUCLEOTIDE SEQUENCE</scope>
    <source>
        <strain evidence="3">BED1</strain>
    </source>
</reference>
<feature type="compositionally biased region" description="Low complexity" evidence="1">
    <location>
        <begin position="312"/>
        <end position="322"/>
    </location>
</feature>
<dbReference type="AlphaFoldDB" id="A0AAD4G831"/>
<accession>A0AAD4G831</accession>
<name>A0AAD4G831_BOLED</name>
<feature type="region of interest" description="Disordered" evidence="1">
    <location>
        <begin position="1"/>
        <end position="91"/>
    </location>
</feature>
<comment type="caution">
    <text evidence="3">The sequence shown here is derived from an EMBL/GenBank/DDBJ whole genome shotgun (WGS) entry which is preliminary data.</text>
</comment>
<feature type="domain" description="HNH nuclease" evidence="2">
    <location>
        <begin position="89"/>
        <end position="153"/>
    </location>
</feature>
<evidence type="ECO:0000256" key="1">
    <source>
        <dbReference type="SAM" id="MobiDB-lite"/>
    </source>
</evidence>
<dbReference type="Pfam" id="PF13391">
    <property type="entry name" value="HNH_2"/>
    <property type="match status" value="1"/>
</dbReference>
<feature type="compositionally biased region" description="Polar residues" evidence="1">
    <location>
        <begin position="1"/>
        <end position="19"/>
    </location>
</feature>
<evidence type="ECO:0000259" key="2">
    <source>
        <dbReference type="Pfam" id="PF13391"/>
    </source>
</evidence>
<feature type="compositionally biased region" description="Basic and acidic residues" evidence="1">
    <location>
        <begin position="23"/>
        <end position="38"/>
    </location>
</feature>
<gene>
    <name evidence="3" type="ORF">L210DRAFT_3563560</name>
</gene>
<dbReference type="EMBL" id="WHUW01000068">
    <property type="protein sequence ID" value="KAF8429397.1"/>
    <property type="molecule type" value="Genomic_DNA"/>
</dbReference>
<keyword evidence="4" id="KW-1185">Reference proteome</keyword>
<evidence type="ECO:0000313" key="3">
    <source>
        <dbReference type="EMBL" id="KAF8429397.1"/>
    </source>
</evidence>
<evidence type="ECO:0000313" key="4">
    <source>
        <dbReference type="Proteomes" id="UP001194468"/>
    </source>
</evidence>
<organism evidence="3 4">
    <name type="scientific">Boletus edulis BED1</name>
    <dbReference type="NCBI Taxonomy" id="1328754"/>
    <lineage>
        <taxon>Eukaryota</taxon>
        <taxon>Fungi</taxon>
        <taxon>Dikarya</taxon>
        <taxon>Basidiomycota</taxon>
        <taxon>Agaricomycotina</taxon>
        <taxon>Agaricomycetes</taxon>
        <taxon>Agaricomycetidae</taxon>
        <taxon>Boletales</taxon>
        <taxon>Boletineae</taxon>
        <taxon>Boletaceae</taxon>
        <taxon>Boletoideae</taxon>
        <taxon>Boletus</taxon>
    </lineage>
</organism>
<reference evidence="3" key="1">
    <citation type="submission" date="2019-10" db="EMBL/GenBank/DDBJ databases">
        <authorList>
            <consortium name="DOE Joint Genome Institute"/>
            <person name="Kuo A."/>
            <person name="Miyauchi S."/>
            <person name="Kiss E."/>
            <person name="Drula E."/>
            <person name="Kohler A."/>
            <person name="Sanchez-Garcia M."/>
            <person name="Andreopoulos B."/>
            <person name="Barry K.W."/>
            <person name="Bonito G."/>
            <person name="Buee M."/>
            <person name="Carver A."/>
            <person name="Chen C."/>
            <person name="Cichocki N."/>
            <person name="Clum A."/>
            <person name="Culley D."/>
            <person name="Crous P.W."/>
            <person name="Fauchery L."/>
            <person name="Girlanda M."/>
            <person name="Hayes R."/>
            <person name="Keri Z."/>
            <person name="LaButti K."/>
            <person name="Lipzen A."/>
            <person name="Lombard V."/>
            <person name="Magnuson J."/>
            <person name="Maillard F."/>
            <person name="Morin E."/>
            <person name="Murat C."/>
            <person name="Nolan M."/>
            <person name="Ohm R."/>
            <person name="Pangilinan J."/>
            <person name="Pereira M."/>
            <person name="Perotto S."/>
            <person name="Peter M."/>
            <person name="Riley R."/>
            <person name="Sitrit Y."/>
            <person name="Stielow B."/>
            <person name="Szollosi G."/>
            <person name="Zifcakova L."/>
            <person name="Stursova M."/>
            <person name="Spatafora J.W."/>
            <person name="Tedersoo L."/>
            <person name="Vaario L.-M."/>
            <person name="Yamada A."/>
            <person name="Yan M."/>
            <person name="Wang P."/>
            <person name="Xu J."/>
            <person name="Bruns T."/>
            <person name="Baldrian P."/>
            <person name="Vilgalys R."/>
            <person name="Henrissat B."/>
            <person name="Grigoriev I.V."/>
            <person name="Hibbett D."/>
            <person name="Nagy L.G."/>
            <person name="Martin F.M."/>
        </authorList>
    </citation>
    <scope>NUCLEOTIDE SEQUENCE</scope>
    <source>
        <strain evidence="3">BED1</strain>
    </source>
</reference>
<proteinExistence type="predicted"/>
<feature type="region of interest" description="Disordered" evidence="1">
    <location>
        <begin position="297"/>
        <end position="363"/>
    </location>
</feature>
<sequence>MSSGLRQNPYPSRKSSQKSLPFIHEDFEDLHISDKHEPPSPGYDPDMKCRAERASKNSSTPESRKKSGSSTGSKQKKSARAADPNSGQCLLTNRPEAVETCHLVAGATTSDDVMQFEYAWGWRHGHFHLDTRHNLFFLRADWHHLFDQGSWTLIPDLSVLEKLHQVTVAGAPKDRSQINLNKTFRRRHFKYHLLPMPELKAPICRFENPNNPREHSTHHYPFTTLGPLVSHVKPQYVVVNTARKLGKTPLSQLPQLQSLLQQVSSHRKKDTAVARLQLILDLYERWTTLAIPDDFTRPAGGNGSGDADHPPSNQASSAASDADQSDDDRESNDSGELSTPSKSKQEQQHHDDVESTSSTQSLEDVIMEDNDWNPSEETVWLEEICDWAENCRHAATSRGGWESGVLNDDQVATYAREPPHSAPLPESWHEWQPRWDRCEGQRPPFNTAKFSSNDWAVYEEHTYLTGTVF</sequence>
<feature type="compositionally biased region" description="Basic and acidic residues" evidence="1">
    <location>
        <begin position="343"/>
        <end position="353"/>
    </location>
</feature>
<protein>
    <recommendedName>
        <fullName evidence="2">HNH nuclease domain-containing protein</fullName>
    </recommendedName>
</protein>
<feature type="compositionally biased region" description="Basic and acidic residues" evidence="1">
    <location>
        <begin position="45"/>
        <end position="55"/>
    </location>
</feature>
<dbReference type="Proteomes" id="UP001194468">
    <property type="component" value="Unassembled WGS sequence"/>
</dbReference>
<dbReference type="InterPro" id="IPR003615">
    <property type="entry name" value="HNH_nuc"/>
</dbReference>